<feature type="compositionally biased region" description="Polar residues" evidence="2">
    <location>
        <begin position="10"/>
        <end position="33"/>
    </location>
</feature>
<evidence type="ECO:0000313" key="3">
    <source>
        <dbReference type="Ensembl" id="ENSPKIP00000034618.1"/>
    </source>
</evidence>
<dbReference type="PANTHER" id="PTHR21623">
    <property type="entry name" value="SPERIOLIN-BINDING FACTOR"/>
    <property type="match status" value="1"/>
</dbReference>
<feature type="region of interest" description="Disordered" evidence="2">
    <location>
        <begin position="9"/>
        <end position="33"/>
    </location>
</feature>
<keyword evidence="1" id="KW-0175">Coiled coil</keyword>
<evidence type="ECO:0000313" key="4">
    <source>
        <dbReference type="Proteomes" id="UP000261540"/>
    </source>
</evidence>
<evidence type="ECO:0000256" key="2">
    <source>
        <dbReference type="SAM" id="MobiDB-lite"/>
    </source>
</evidence>
<dbReference type="AlphaFoldDB" id="A0A3B3SWJ3"/>
<reference evidence="3" key="2">
    <citation type="submission" date="2025-09" db="UniProtKB">
        <authorList>
            <consortium name="Ensembl"/>
        </authorList>
    </citation>
    <scope>IDENTIFICATION</scope>
</reference>
<dbReference type="Ensembl" id="ENSPKIT00000015535.1">
    <property type="protein sequence ID" value="ENSPKIP00000034618.1"/>
    <property type="gene ID" value="ENSPKIG00000013876.1"/>
</dbReference>
<dbReference type="GO" id="GO:0005777">
    <property type="term" value="C:peroxisome"/>
    <property type="evidence" value="ECO:0007669"/>
    <property type="project" value="TreeGrafter"/>
</dbReference>
<accession>A0A3B3SWJ3</accession>
<dbReference type="Proteomes" id="UP000261540">
    <property type="component" value="Unplaced"/>
</dbReference>
<reference evidence="3" key="1">
    <citation type="submission" date="2025-08" db="UniProtKB">
        <authorList>
            <consortium name="Ensembl"/>
        </authorList>
    </citation>
    <scope>IDENTIFICATION</scope>
</reference>
<name>A0A3B3SWJ3_9TELE</name>
<proteinExistence type="predicted"/>
<sequence>ILQEKVHVFGQTQDMLQAPTRQQPEPGHSTLSTAHLPEATSRWAAEEMENYHRAMNKMAEDILALRRQVSTLNSDNSQLRSRFSLHHDLSRSPLNTDIDVMTKEEIADCIASLKFKLVSERDQSAVQRDKIQQLQNELIRKNDCEKMLQQLQRAHQQQQTVMQQYQGRLARMVDLEATVRQQEKVLHAPWTVPSLSCLSTGIHSLIVQSDNALSMQALCSLEENSQKWGREKEELLTRLSEHSHGFAHKATTLRDSLLVSVVSHPWNF</sequence>
<feature type="coiled-coil region" evidence="1">
    <location>
        <begin position="117"/>
        <end position="168"/>
    </location>
</feature>
<dbReference type="InterPro" id="IPR039889">
    <property type="entry name" value="CCD33"/>
</dbReference>
<keyword evidence="4" id="KW-1185">Reference proteome</keyword>
<evidence type="ECO:0000256" key="1">
    <source>
        <dbReference type="SAM" id="Coils"/>
    </source>
</evidence>
<protein>
    <submittedName>
        <fullName evidence="3">Coiled-coil domain containing 33</fullName>
    </submittedName>
</protein>
<dbReference type="PANTHER" id="PTHR21623:SF2">
    <property type="entry name" value="COILED-COIL DOMAIN-CONTAINING PROTEIN 33"/>
    <property type="match status" value="1"/>
</dbReference>
<dbReference type="GeneTree" id="ENSGT00390000017366"/>
<organism evidence="3 4">
    <name type="scientific">Paramormyrops kingsleyae</name>
    <dbReference type="NCBI Taxonomy" id="1676925"/>
    <lineage>
        <taxon>Eukaryota</taxon>
        <taxon>Metazoa</taxon>
        <taxon>Chordata</taxon>
        <taxon>Craniata</taxon>
        <taxon>Vertebrata</taxon>
        <taxon>Euteleostomi</taxon>
        <taxon>Actinopterygii</taxon>
        <taxon>Neopterygii</taxon>
        <taxon>Teleostei</taxon>
        <taxon>Osteoglossocephala</taxon>
        <taxon>Osteoglossomorpha</taxon>
        <taxon>Osteoglossiformes</taxon>
        <taxon>Mormyridae</taxon>
        <taxon>Paramormyrops</taxon>
    </lineage>
</organism>
<dbReference type="STRING" id="1676925.ENSPKIP00000034618"/>